<evidence type="ECO:0000313" key="1">
    <source>
        <dbReference type="EMBL" id="RYR43532.1"/>
    </source>
</evidence>
<reference evidence="1 2" key="1">
    <citation type="submission" date="2019-01" db="EMBL/GenBank/DDBJ databases">
        <title>Sequencing of cultivated peanut Arachis hypogaea provides insights into genome evolution and oil improvement.</title>
        <authorList>
            <person name="Chen X."/>
        </authorList>
    </citation>
    <scope>NUCLEOTIDE SEQUENCE [LARGE SCALE GENOMIC DNA]</scope>
    <source>
        <strain evidence="2">cv. Fuhuasheng</strain>
        <tissue evidence="1">Leaves</tissue>
    </source>
</reference>
<protein>
    <recommendedName>
        <fullName evidence="3">Aminotransferase-like plant mobile domain-containing protein</fullName>
    </recommendedName>
</protein>
<organism evidence="1 2">
    <name type="scientific">Arachis hypogaea</name>
    <name type="common">Peanut</name>
    <dbReference type="NCBI Taxonomy" id="3818"/>
    <lineage>
        <taxon>Eukaryota</taxon>
        <taxon>Viridiplantae</taxon>
        <taxon>Streptophyta</taxon>
        <taxon>Embryophyta</taxon>
        <taxon>Tracheophyta</taxon>
        <taxon>Spermatophyta</taxon>
        <taxon>Magnoliopsida</taxon>
        <taxon>eudicotyledons</taxon>
        <taxon>Gunneridae</taxon>
        <taxon>Pentapetalae</taxon>
        <taxon>rosids</taxon>
        <taxon>fabids</taxon>
        <taxon>Fabales</taxon>
        <taxon>Fabaceae</taxon>
        <taxon>Papilionoideae</taxon>
        <taxon>50 kb inversion clade</taxon>
        <taxon>dalbergioids sensu lato</taxon>
        <taxon>Dalbergieae</taxon>
        <taxon>Pterocarpus clade</taxon>
        <taxon>Arachis</taxon>
    </lineage>
</organism>
<name>A0A445BY22_ARAHY</name>
<dbReference type="GO" id="GO:0010073">
    <property type="term" value="P:meristem maintenance"/>
    <property type="evidence" value="ECO:0007669"/>
    <property type="project" value="InterPro"/>
</dbReference>
<dbReference type="EMBL" id="SDMP01000008">
    <property type="protein sequence ID" value="RYR43532.1"/>
    <property type="molecule type" value="Genomic_DNA"/>
</dbReference>
<gene>
    <name evidence="1" type="ORF">Ahy_A08g039935</name>
</gene>
<dbReference type="Proteomes" id="UP000289738">
    <property type="component" value="Chromosome A08"/>
</dbReference>
<evidence type="ECO:0000313" key="2">
    <source>
        <dbReference type="Proteomes" id="UP000289738"/>
    </source>
</evidence>
<dbReference type="PANTHER" id="PTHR46033">
    <property type="entry name" value="PROTEIN MAIN-LIKE 2"/>
    <property type="match status" value="1"/>
</dbReference>
<comment type="caution">
    <text evidence="1">The sequence shown here is derived from an EMBL/GenBank/DDBJ whole genome shotgun (WGS) entry which is preliminary data.</text>
</comment>
<evidence type="ECO:0008006" key="3">
    <source>
        <dbReference type="Google" id="ProtNLM"/>
    </source>
</evidence>
<accession>A0A445BY22</accession>
<sequence>MYLWSGGDQRPVLFIFHRARSPSQSKIWHTILDYAQIISNRFMGNPTWQWVADLLGVRPPHQPKDKKQNFGLKMMWLMNRVAHIPPGADKATLCQYARYYLFMLIGDFHLHTSHPTLCPLRWLPLLEVFNSCRRVVWRDVMDIAGCVLLVMSWIYHRFLNLCCNNKNTRDNHHEIGLRLRCRMDDLRFDEFHHVDKVKRQLGGQQHRPEDPTFHQMVQVVGDELGDTLEMISVSQLGRPELMEGCQPSRMLICQMRRQRAQQYGISEFMCQIDLPELYDPMCTPPNVMDDLAGRQAFHIWGHHLSTYAHGNPYHSATDSYTVGLCLGIPNV</sequence>
<proteinExistence type="predicted"/>
<dbReference type="PANTHER" id="PTHR46033:SF8">
    <property type="entry name" value="PROTEIN MAINTENANCE OF MERISTEMS-LIKE"/>
    <property type="match status" value="1"/>
</dbReference>
<keyword evidence="2" id="KW-1185">Reference proteome</keyword>
<dbReference type="AlphaFoldDB" id="A0A445BY22"/>
<dbReference type="InterPro" id="IPR044824">
    <property type="entry name" value="MAIN-like"/>
</dbReference>